<dbReference type="Gene3D" id="1.10.10.10">
    <property type="entry name" value="Winged helix-like DNA-binding domain superfamily/Winged helix DNA-binding domain"/>
    <property type="match status" value="1"/>
</dbReference>
<dbReference type="Gene3D" id="1.10.8.430">
    <property type="entry name" value="Helical domain of apoptotic protease-activating factors"/>
    <property type="match status" value="1"/>
</dbReference>
<evidence type="ECO:0000259" key="8">
    <source>
        <dbReference type="Pfam" id="PF18052"/>
    </source>
</evidence>
<accession>A0A0E0KEC8</accession>
<dbReference type="Pfam" id="PF00931">
    <property type="entry name" value="NB-ARC"/>
    <property type="match status" value="1"/>
</dbReference>
<dbReference type="SUPFAM" id="SSF52540">
    <property type="entry name" value="P-loop containing nucleoside triphosphate hydrolases"/>
    <property type="match status" value="1"/>
</dbReference>
<keyword evidence="2" id="KW-0433">Leucine-rich repeat</keyword>
<evidence type="ECO:0008006" key="13">
    <source>
        <dbReference type="Google" id="ProtNLM"/>
    </source>
</evidence>
<protein>
    <recommendedName>
        <fullName evidence="13">AAA+ ATPase domain-containing protein</fullName>
    </recommendedName>
</protein>
<reference evidence="11" key="2">
    <citation type="submission" date="2018-05" db="EMBL/GenBank/DDBJ databases">
        <title>OpunRS2 (Oryza punctata Reference Sequence Version 2).</title>
        <authorList>
            <person name="Zhang J."/>
            <person name="Kudrna D."/>
            <person name="Lee S."/>
            <person name="Talag J."/>
            <person name="Welchert J."/>
            <person name="Wing R.A."/>
        </authorList>
    </citation>
    <scope>NUCLEOTIDE SEQUENCE [LARGE SCALE GENOMIC DNA]</scope>
</reference>
<evidence type="ECO:0000256" key="2">
    <source>
        <dbReference type="ARBA" id="ARBA00022614"/>
    </source>
</evidence>
<comment type="similarity">
    <text evidence="1">Belongs to the disease resistance NB-LRR family.</text>
</comment>
<dbReference type="PRINTS" id="PR00364">
    <property type="entry name" value="DISEASERSIST"/>
</dbReference>
<keyword evidence="12" id="KW-1185">Reference proteome</keyword>
<dbReference type="Pfam" id="PF23559">
    <property type="entry name" value="WHD_DRP"/>
    <property type="match status" value="1"/>
</dbReference>
<dbReference type="Proteomes" id="UP000026962">
    <property type="component" value="Chromosome 3"/>
</dbReference>
<evidence type="ECO:0000256" key="1">
    <source>
        <dbReference type="ARBA" id="ARBA00008894"/>
    </source>
</evidence>
<dbReference type="STRING" id="4537.A0A0E0KEC8"/>
<dbReference type="Gene3D" id="3.80.10.10">
    <property type="entry name" value="Ribonuclease Inhibitor"/>
    <property type="match status" value="1"/>
</dbReference>
<evidence type="ECO:0000256" key="3">
    <source>
        <dbReference type="ARBA" id="ARBA00022737"/>
    </source>
</evidence>
<dbReference type="InterPro" id="IPR055414">
    <property type="entry name" value="LRR_R13L4/SHOC2-like"/>
</dbReference>
<name>A0A0E0KEC8_ORYPU</name>
<dbReference type="eggNOG" id="KOG4658">
    <property type="taxonomic scope" value="Eukaryota"/>
</dbReference>
<feature type="domain" description="Disease resistance protein winged helix" evidence="9">
    <location>
        <begin position="448"/>
        <end position="518"/>
    </location>
</feature>
<dbReference type="InterPro" id="IPR038005">
    <property type="entry name" value="RX-like_CC"/>
</dbReference>
<dbReference type="PANTHER" id="PTHR23155">
    <property type="entry name" value="DISEASE RESISTANCE PROTEIN RP"/>
    <property type="match status" value="1"/>
</dbReference>
<dbReference type="HOGENOM" id="CLU_000837_25_4_1"/>
<dbReference type="InterPro" id="IPR032675">
    <property type="entry name" value="LRR_dom_sf"/>
</dbReference>
<dbReference type="InterPro" id="IPR036388">
    <property type="entry name" value="WH-like_DNA-bd_sf"/>
</dbReference>
<reference evidence="11" key="1">
    <citation type="submission" date="2015-04" db="UniProtKB">
        <authorList>
            <consortium name="EnsemblPlants"/>
        </authorList>
    </citation>
    <scope>IDENTIFICATION</scope>
</reference>
<evidence type="ECO:0000259" key="7">
    <source>
        <dbReference type="Pfam" id="PF00931"/>
    </source>
</evidence>
<dbReference type="OMA" id="EYREDIC"/>
<dbReference type="SUPFAM" id="SSF52058">
    <property type="entry name" value="L domain-like"/>
    <property type="match status" value="1"/>
</dbReference>
<keyword evidence="6" id="KW-0175">Coiled coil</keyword>
<keyword evidence="4" id="KW-0547">Nucleotide-binding</keyword>
<dbReference type="Gene3D" id="3.40.50.300">
    <property type="entry name" value="P-loop containing nucleotide triphosphate hydrolases"/>
    <property type="match status" value="1"/>
</dbReference>
<dbReference type="InterPro" id="IPR002182">
    <property type="entry name" value="NB-ARC"/>
</dbReference>
<dbReference type="InterPro" id="IPR042197">
    <property type="entry name" value="Apaf_helical"/>
</dbReference>
<dbReference type="GO" id="GO:0098542">
    <property type="term" value="P:defense response to other organism"/>
    <property type="evidence" value="ECO:0007669"/>
    <property type="project" value="TreeGrafter"/>
</dbReference>
<feature type="domain" description="Disease resistance N-terminal" evidence="8">
    <location>
        <begin position="6"/>
        <end position="89"/>
    </location>
</feature>
<dbReference type="InterPro" id="IPR058922">
    <property type="entry name" value="WHD_DRP"/>
</dbReference>
<keyword evidence="5" id="KW-0611">Plant defense</keyword>
<dbReference type="InterPro" id="IPR027417">
    <property type="entry name" value="P-loop_NTPase"/>
</dbReference>
<dbReference type="Pfam" id="PF18052">
    <property type="entry name" value="Rx_N"/>
    <property type="match status" value="1"/>
</dbReference>
<evidence type="ECO:0000256" key="4">
    <source>
        <dbReference type="ARBA" id="ARBA00022741"/>
    </source>
</evidence>
<dbReference type="GO" id="GO:0043531">
    <property type="term" value="F:ADP binding"/>
    <property type="evidence" value="ECO:0007669"/>
    <property type="project" value="InterPro"/>
</dbReference>
<sequence>MAEAIIGPLVWRLQEMAVGQARALVSVNDDIVRLRDRLMWLQAFLREADAKRRAVSDEVNKVWLLQTRDAVFDAEDALDHFYLRVDMSRFPRWAQPSMRYVVTFTTQVPMRRTLSKKITAINTRLEEIIQNKDKYKMDDVNKGIEVTWKASTSISGSNAELDDLQQGNLTLYEEHQKKLEKALTPTDQELKKNDNRPIVISVSGKSGVGKTTLVRNVYNAMIKKNYFDVYAMESFAPHLTAHNILHQIVQQLTEDNKNCPRSMVQEMLAKALKDKKYLLVIDGEVSRTEWKNILTMLTALGSSGNRIVHIRFEKPEKPSLYYQEYIQLEPLENNVVMELFHKRSRSQENQGEGRVPIVMKLQELLQLDTQYQKLEEYREDICKITEGLPLAVVLLSGLVQTKEFPHEWTEVFKYLSSKKSKRLDNLLSLCFDDLPHELKCCYLYFAAFPPNVVVEARNLVCMWMAEGFLTPRVGKTLEKVGYIFLNELIARNLVNLVLVDDSSSTGTMFVSIQNKVHEFLQSEAHEASFLEVHSGDDIPTLTSARRLSLQNYTDKYAALANPLPKLRSIFSQFEQEPKEQEPKGDQTKQCCMPQQLVVTNKKHKDIRSHIKGLLRGSEFLRVIDLQGIEIGEELPQAIGSVVHLQYLGITSCSLTVIHPSIGSLSGLQTLDVRETNVRKLPMNFWLMIKTLRHVFGFTLKLPKQIGNMKHMQTLDSIELDDCEKDLTGTIGKMVHLENLFVWNIAADNMEALSIALSKLENLRNLALHGHIIPSTVFITISLRRLKSMKLQGKLKFLYEITGMDVCLPNLSMLSLEKTKVSQGFISKLAELPSLETLAMYSGSYKDEHLLFSSTGFVSLKKIKLDVPTTLKTIEIEQGALHILKEFDILSQHHHVKISAEKRIRKIIV</sequence>
<organism evidence="11">
    <name type="scientific">Oryza punctata</name>
    <name type="common">Red rice</name>
    <dbReference type="NCBI Taxonomy" id="4537"/>
    <lineage>
        <taxon>Eukaryota</taxon>
        <taxon>Viridiplantae</taxon>
        <taxon>Streptophyta</taxon>
        <taxon>Embryophyta</taxon>
        <taxon>Tracheophyta</taxon>
        <taxon>Spermatophyta</taxon>
        <taxon>Magnoliopsida</taxon>
        <taxon>Liliopsida</taxon>
        <taxon>Poales</taxon>
        <taxon>Poaceae</taxon>
        <taxon>BOP clade</taxon>
        <taxon>Oryzoideae</taxon>
        <taxon>Oryzeae</taxon>
        <taxon>Oryzinae</taxon>
        <taxon>Oryza</taxon>
    </lineage>
</organism>
<dbReference type="Pfam" id="PF23598">
    <property type="entry name" value="LRR_14"/>
    <property type="match status" value="1"/>
</dbReference>
<feature type="domain" description="NB-ARC" evidence="7">
    <location>
        <begin position="187"/>
        <end position="341"/>
    </location>
</feature>
<dbReference type="Gene3D" id="1.20.5.4130">
    <property type="match status" value="1"/>
</dbReference>
<proteinExistence type="inferred from homology"/>
<dbReference type="EnsemblPlants" id="OPUNC03G18330.1">
    <property type="protein sequence ID" value="OPUNC03G18330.1"/>
    <property type="gene ID" value="OPUNC03G18330"/>
</dbReference>
<evidence type="ECO:0000259" key="9">
    <source>
        <dbReference type="Pfam" id="PF23559"/>
    </source>
</evidence>
<evidence type="ECO:0000313" key="12">
    <source>
        <dbReference type="Proteomes" id="UP000026962"/>
    </source>
</evidence>
<keyword evidence="3" id="KW-0677">Repeat</keyword>
<feature type="domain" description="Disease resistance R13L4/SHOC-2-like LRR" evidence="10">
    <location>
        <begin position="618"/>
        <end position="896"/>
    </location>
</feature>
<dbReference type="InterPro" id="IPR044974">
    <property type="entry name" value="Disease_R_plants"/>
</dbReference>
<dbReference type="PANTHER" id="PTHR23155:SF889">
    <property type="entry name" value="OS03G0379801 PROTEIN"/>
    <property type="match status" value="1"/>
</dbReference>
<evidence type="ECO:0000256" key="6">
    <source>
        <dbReference type="ARBA" id="ARBA00023054"/>
    </source>
</evidence>
<evidence type="ECO:0000256" key="5">
    <source>
        <dbReference type="ARBA" id="ARBA00022821"/>
    </source>
</evidence>
<dbReference type="Gramene" id="OPUNC03G18330.1">
    <property type="protein sequence ID" value="OPUNC03G18330.1"/>
    <property type="gene ID" value="OPUNC03G18330"/>
</dbReference>
<evidence type="ECO:0000313" key="11">
    <source>
        <dbReference type="EnsemblPlants" id="OPUNC03G18330.1"/>
    </source>
</evidence>
<dbReference type="InterPro" id="IPR041118">
    <property type="entry name" value="Rx_N"/>
</dbReference>
<dbReference type="AlphaFoldDB" id="A0A0E0KEC8"/>
<dbReference type="CDD" id="cd14798">
    <property type="entry name" value="RX-CC_like"/>
    <property type="match status" value="1"/>
</dbReference>
<evidence type="ECO:0000259" key="10">
    <source>
        <dbReference type="Pfam" id="PF23598"/>
    </source>
</evidence>